<evidence type="ECO:0000256" key="7">
    <source>
        <dbReference type="ARBA" id="ARBA00022927"/>
    </source>
</evidence>
<dbReference type="InterPro" id="IPR026112">
    <property type="entry name" value="AMN"/>
</dbReference>
<evidence type="ECO:0000313" key="12">
    <source>
        <dbReference type="Ensembl" id="ENSXETP00000105926"/>
    </source>
</evidence>
<dbReference type="Xenbase" id="XB-GENE-481898">
    <property type="gene designation" value="amn"/>
</dbReference>
<evidence type="ECO:0000256" key="9">
    <source>
        <dbReference type="ARBA" id="ARBA00023136"/>
    </source>
</evidence>
<reference evidence="12" key="2">
    <citation type="submission" date="2021-03" db="UniProtKB">
        <authorList>
            <consortium name="Ensembl"/>
        </authorList>
    </citation>
    <scope>IDENTIFICATION</scope>
</reference>
<keyword evidence="9 10" id="KW-0472">Membrane</keyword>
<evidence type="ECO:0000256" key="10">
    <source>
        <dbReference type="SAM" id="Phobius"/>
    </source>
</evidence>
<keyword evidence="4" id="KW-1003">Cell membrane</keyword>
<evidence type="ECO:0000256" key="6">
    <source>
        <dbReference type="ARBA" id="ARBA00022729"/>
    </source>
</evidence>
<proteinExistence type="predicted"/>
<keyword evidence="8 10" id="KW-1133">Transmembrane helix</keyword>
<dbReference type="AlphaFoldDB" id="A0A803JDG5"/>
<dbReference type="GO" id="GO:0015031">
    <property type="term" value="P:protein transport"/>
    <property type="evidence" value="ECO:0007669"/>
    <property type="project" value="UniProtKB-KW"/>
</dbReference>
<dbReference type="Pfam" id="PF14828">
    <property type="entry name" value="Amnionless"/>
    <property type="match status" value="2"/>
</dbReference>
<dbReference type="GeneTree" id="ENSGT00390000007463"/>
<organism evidence="12">
    <name type="scientific">Xenopus tropicalis</name>
    <name type="common">Western clawed frog</name>
    <name type="synonym">Silurana tropicalis</name>
    <dbReference type="NCBI Taxonomy" id="8364"/>
    <lineage>
        <taxon>Eukaryota</taxon>
        <taxon>Metazoa</taxon>
        <taxon>Chordata</taxon>
        <taxon>Craniata</taxon>
        <taxon>Vertebrata</taxon>
        <taxon>Euteleostomi</taxon>
        <taxon>Amphibia</taxon>
        <taxon>Batrachia</taxon>
        <taxon>Anura</taxon>
        <taxon>Pipoidea</taxon>
        <taxon>Pipidae</taxon>
        <taxon>Xenopodinae</taxon>
        <taxon>Xenopus</taxon>
        <taxon>Silurana</taxon>
    </lineage>
</organism>
<dbReference type="PANTHER" id="PTHR14995">
    <property type="entry name" value="AMNIONLESS"/>
    <property type="match status" value="1"/>
</dbReference>
<dbReference type="FunCoup" id="A0A803JDG5">
    <property type="interactions" value="22"/>
</dbReference>
<name>A0A803JDG5_XENTR</name>
<comment type="subcellular location">
    <subcellularLocation>
        <location evidence="1">Cell membrane</location>
        <topology evidence="1">Single-pass type I membrane protein</topology>
    </subcellularLocation>
</comment>
<evidence type="ECO:0000256" key="4">
    <source>
        <dbReference type="ARBA" id="ARBA00022475"/>
    </source>
</evidence>
<feature type="transmembrane region" description="Helical" evidence="10">
    <location>
        <begin position="449"/>
        <end position="470"/>
    </location>
</feature>
<protein>
    <recommendedName>
        <fullName evidence="2">Protein amnionless</fullName>
    </recommendedName>
</protein>
<dbReference type="GO" id="GO:0005886">
    <property type="term" value="C:plasma membrane"/>
    <property type="evidence" value="ECO:0007669"/>
    <property type="project" value="UniProtKB-SubCell"/>
</dbReference>
<reference evidence="12" key="1">
    <citation type="journal article" date="2010" name="Science">
        <title>The genome of the Western clawed frog Xenopus tropicalis.</title>
        <authorList>
            <person name="Hellsten U."/>
            <person name="Harland R.M."/>
            <person name="Gilchrist M.J."/>
            <person name="Hendrix D."/>
            <person name="Jurka J."/>
            <person name="Kapitonov V."/>
            <person name="Ovcharenko I."/>
            <person name="Putnam N.H."/>
            <person name="Shu S."/>
            <person name="Taher L."/>
            <person name="Blitz I.L."/>
            <person name="Blumberg B."/>
            <person name="Dichmann D.S."/>
            <person name="Dubchak I."/>
            <person name="Amaya E."/>
            <person name="Detter J.C."/>
            <person name="Fletcher R."/>
            <person name="Gerhard D.S."/>
            <person name="Goodstein D."/>
            <person name="Graves T."/>
            <person name="Grigoriev I.V."/>
            <person name="Grimwood J."/>
            <person name="Kawashima T."/>
            <person name="Lindquist E."/>
            <person name="Lucas S.M."/>
            <person name="Mead P.E."/>
            <person name="Mitros T."/>
            <person name="Ogino H."/>
            <person name="Ohta Y."/>
            <person name="Poliakov A.V."/>
            <person name="Pollet N."/>
            <person name="Robert J."/>
            <person name="Salamov A."/>
            <person name="Sater A.K."/>
            <person name="Schmutz J."/>
            <person name="Terry A."/>
            <person name="Vize P.D."/>
            <person name="Warren W.C."/>
            <person name="Wells D."/>
            <person name="Wills A."/>
            <person name="Wilson R.K."/>
            <person name="Zimmerman L.B."/>
            <person name="Zorn A.M."/>
            <person name="Grainger R."/>
            <person name="Grammer T."/>
            <person name="Khokha M.K."/>
            <person name="Richardson P.M."/>
            <person name="Rokhsar D.S."/>
        </authorList>
    </citation>
    <scope>NUCLEOTIDE SEQUENCE [LARGE SCALE GENOMIC DNA]</scope>
    <source>
        <strain evidence="12">Nigerian</strain>
    </source>
</reference>
<evidence type="ECO:0000256" key="2">
    <source>
        <dbReference type="ARBA" id="ARBA00021200"/>
    </source>
</evidence>
<evidence type="ECO:0000256" key="3">
    <source>
        <dbReference type="ARBA" id="ARBA00022448"/>
    </source>
</evidence>
<evidence type="ECO:0000256" key="1">
    <source>
        <dbReference type="ARBA" id="ARBA00004251"/>
    </source>
</evidence>
<dbReference type="PANTHER" id="PTHR14995:SF2">
    <property type="entry name" value="PROTEIN AMNIONLESS"/>
    <property type="match status" value="1"/>
</dbReference>
<keyword evidence="7" id="KW-0653">Protein transport</keyword>
<gene>
    <name evidence="12" type="primary">amn</name>
</gene>
<evidence type="ECO:0000256" key="8">
    <source>
        <dbReference type="ARBA" id="ARBA00022989"/>
    </source>
</evidence>
<accession>A0A803JDG5</accession>
<dbReference type="InParanoid" id="A0A803JDG5"/>
<evidence type="ECO:0000256" key="11">
    <source>
        <dbReference type="SAM" id="SignalP"/>
    </source>
</evidence>
<sequence length="553" mass="61148">METKYLFLPLLLLMGSTNAVYKQWIPNTNYENALNWNEQRVPCSQDTVMFDSGKKVSVYVQASHSLKDMVPAAAFLFSEHVCNFILSPVLSYTCPPANQKRICQRGGGEGMKHMCSMKQGGKGRENTFLEMAACSRKCEYLPWDGEFILSPSAGFLASTEDIAECGKGSTIMFRDTDQHKWLDPTLWLSGLSVDDLEGGKSLFHVDAERVPCQYDDVIFPPETSFCVSIEATDSAIQLKSISVMGQKFSRDEDFSQYRQSNTGKLQFTGPGSLQITNTKCRDKTGCECGNNLFLREICSNLLRHHGNKCPEVTCANPLQPVGHCCEICGATVSLEHSSQFDLENYRNRLTHTFLSLTKYSGVKLAISKVQKPLTVLGIIPRGSIPEIQIVIIDDKNGSQTGSDAQQLAYDIMSDIQSHGQTFGIIKGKLLLATGSGTSAHKTDIPVGTIFASVIGFIICVALIGATYFLYRTGVIRLPSFHAITFKRMRNRTEEVVTNMESKGFENPIFDGIPDNSTDVPPLYEGEEALKGIVIRQTGVQFTNPLYDDSTNDI</sequence>
<keyword evidence="6 11" id="KW-0732">Signal</keyword>
<evidence type="ECO:0000256" key="5">
    <source>
        <dbReference type="ARBA" id="ARBA00022692"/>
    </source>
</evidence>
<dbReference type="Bgee" id="ENSXETG00000012751">
    <property type="expression patterns" value="Expressed in mesonephros and 2 other cell types or tissues"/>
</dbReference>
<keyword evidence="5 10" id="KW-0812">Transmembrane</keyword>
<feature type="chain" id="PRO_5031303291" description="Protein amnionless" evidence="11">
    <location>
        <begin position="20"/>
        <end position="553"/>
    </location>
</feature>
<dbReference type="Ensembl" id="ENSXETT00000116294">
    <property type="protein sequence ID" value="ENSXETP00000105926"/>
    <property type="gene ID" value="ENSXETG00000012751"/>
</dbReference>
<keyword evidence="3" id="KW-0813">Transport</keyword>
<feature type="signal peptide" evidence="11">
    <location>
        <begin position="1"/>
        <end position="19"/>
    </location>
</feature>